<sequence precursor="true">MKTRLGIFIVALLLLPLAGFFISGGEWQQLTVATGSDDVIAGTLRTSIMLMIYVFLLNLIVKRMTGNAPLDTQRPYFIAVGAASAVLCWQLSFLNLFVASWVSPQDNPLILQLMIYTPLFALLAPAILLTRALFASFPGLLKALNCRITFAAPNAETLARVLLAASLIGLTAGAVWPEKLYGLFWVAPLLLLTAMQLFWHEGTIFTGLKTGDWGRLVCTALAGIIVGNLAVISYQANALLDINLPNIWVAQAGLALFALTCLQLSDVLAEAWRGKSRQALYAGKKKFPIPVVVKK</sequence>
<keyword evidence="1" id="KW-1133">Transmembrane helix</keyword>
<proteinExistence type="predicted"/>
<name>D9SJH5_GALCS</name>
<dbReference type="KEGG" id="gca:Galf_2361"/>
<protein>
    <submittedName>
        <fullName evidence="2">Uncharacterized protein</fullName>
    </submittedName>
</protein>
<keyword evidence="1" id="KW-0472">Membrane</keyword>
<evidence type="ECO:0000313" key="3">
    <source>
        <dbReference type="Proteomes" id="UP000001235"/>
    </source>
</evidence>
<dbReference type="STRING" id="395494.Galf_2361"/>
<feature type="transmembrane region" description="Helical" evidence="1">
    <location>
        <begin position="248"/>
        <end position="269"/>
    </location>
</feature>
<reference evidence="2 3" key="1">
    <citation type="submission" date="2010-08" db="EMBL/GenBank/DDBJ databases">
        <title>Complete sequence of Gallionella capsiferriformans ES-2.</title>
        <authorList>
            <consortium name="US DOE Joint Genome Institute"/>
            <person name="Lucas S."/>
            <person name="Copeland A."/>
            <person name="Lapidus A."/>
            <person name="Cheng J.-F."/>
            <person name="Bruce D."/>
            <person name="Goodwin L."/>
            <person name="Pitluck S."/>
            <person name="Chertkov O."/>
            <person name="Davenport K.W."/>
            <person name="Detter J.C."/>
            <person name="Han C."/>
            <person name="Tapia R."/>
            <person name="Land M."/>
            <person name="Hauser L."/>
            <person name="Chang Y.-J."/>
            <person name="Jeffries C."/>
            <person name="Kyrpides N."/>
            <person name="Ivanova N."/>
            <person name="Mikhailova N."/>
            <person name="Shelobolina E.S."/>
            <person name="Picardal F."/>
            <person name="Roden E."/>
            <person name="Emerson D."/>
            <person name="Woyke T."/>
        </authorList>
    </citation>
    <scope>NUCLEOTIDE SEQUENCE [LARGE SCALE GENOMIC DNA]</scope>
    <source>
        <strain evidence="2 3">ES-2</strain>
    </source>
</reference>
<keyword evidence="3" id="KW-1185">Reference proteome</keyword>
<evidence type="ECO:0000313" key="2">
    <source>
        <dbReference type="EMBL" id="ADL56363.1"/>
    </source>
</evidence>
<dbReference type="OrthoDB" id="9769532at2"/>
<dbReference type="EMBL" id="CP002159">
    <property type="protein sequence ID" value="ADL56363.1"/>
    <property type="molecule type" value="Genomic_DNA"/>
</dbReference>
<feature type="transmembrane region" description="Helical" evidence="1">
    <location>
        <begin position="158"/>
        <end position="176"/>
    </location>
</feature>
<feature type="transmembrane region" description="Helical" evidence="1">
    <location>
        <begin position="213"/>
        <end position="236"/>
    </location>
</feature>
<feature type="transmembrane region" description="Helical" evidence="1">
    <location>
        <begin position="76"/>
        <end position="101"/>
    </location>
</feature>
<feature type="transmembrane region" description="Helical" evidence="1">
    <location>
        <begin position="182"/>
        <end position="201"/>
    </location>
</feature>
<feature type="transmembrane region" description="Helical" evidence="1">
    <location>
        <begin position="44"/>
        <end position="64"/>
    </location>
</feature>
<dbReference type="eggNOG" id="ENOG5031W9T">
    <property type="taxonomic scope" value="Bacteria"/>
</dbReference>
<evidence type="ECO:0000256" key="1">
    <source>
        <dbReference type="SAM" id="Phobius"/>
    </source>
</evidence>
<gene>
    <name evidence="2" type="ordered locus">Galf_2361</name>
</gene>
<dbReference type="AlphaFoldDB" id="D9SJH5"/>
<accession>D9SJH5</accession>
<feature type="transmembrane region" description="Helical" evidence="1">
    <location>
        <begin position="113"/>
        <end position="137"/>
    </location>
</feature>
<dbReference type="RefSeq" id="WP_013294286.1">
    <property type="nucleotide sequence ID" value="NC_014394.1"/>
</dbReference>
<dbReference type="HOGENOM" id="CLU_949622_0_0_4"/>
<dbReference type="Proteomes" id="UP000001235">
    <property type="component" value="Chromosome"/>
</dbReference>
<organism evidence="2 3">
    <name type="scientific">Gallionella capsiferriformans (strain ES-2)</name>
    <name type="common">Gallionella ferruginea capsiferriformans (strain ES-2)</name>
    <dbReference type="NCBI Taxonomy" id="395494"/>
    <lineage>
        <taxon>Bacteria</taxon>
        <taxon>Pseudomonadati</taxon>
        <taxon>Pseudomonadota</taxon>
        <taxon>Betaproteobacteria</taxon>
        <taxon>Nitrosomonadales</taxon>
        <taxon>Gallionellaceae</taxon>
        <taxon>Gallionella</taxon>
    </lineage>
</organism>
<keyword evidence="1" id="KW-0812">Transmembrane</keyword>